<name>A0A1J1DW97_9FLAO</name>
<protein>
    <recommendedName>
        <fullName evidence="4">Secreted protein</fullName>
    </recommendedName>
</protein>
<evidence type="ECO:0000313" key="2">
    <source>
        <dbReference type="EMBL" id="BAV94137.1"/>
    </source>
</evidence>
<evidence type="ECO:0000313" key="3">
    <source>
        <dbReference type="Proteomes" id="UP000243197"/>
    </source>
</evidence>
<organism evidence="2 3">
    <name type="scientific">Ichthyobacterium seriolicida</name>
    <dbReference type="NCBI Taxonomy" id="242600"/>
    <lineage>
        <taxon>Bacteria</taxon>
        <taxon>Pseudomonadati</taxon>
        <taxon>Bacteroidota</taxon>
        <taxon>Flavobacteriia</taxon>
        <taxon>Flavobacteriales</taxon>
        <taxon>Ichthyobacteriaceae</taxon>
        <taxon>Ichthyobacterium</taxon>
    </lineage>
</organism>
<dbReference type="RefSeq" id="WP_096684775.1">
    <property type="nucleotide sequence ID" value="NZ_AP014564.1"/>
</dbReference>
<dbReference type="Proteomes" id="UP000243197">
    <property type="component" value="Chromosome"/>
</dbReference>
<accession>A0A1J1DW97</accession>
<dbReference type="OrthoDB" id="863479at2"/>
<dbReference type="EMBL" id="AP014564">
    <property type="protein sequence ID" value="BAV94137.1"/>
    <property type="molecule type" value="Genomic_DNA"/>
</dbReference>
<evidence type="ECO:0008006" key="4">
    <source>
        <dbReference type="Google" id="ProtNLM"/>
    </source>
</evidence>
<sequence>MKKIFLLLSLLFVFSTSINAQDAFSGNIEPKTKSIVKADVGILLLSAAGSYFNKDDELILALPLSYEKMINNHLSFEIGISTVIRIIYVIYDKFIPISTTFILGPRVSLRYYFFSITSPVIGVYSDPIGFYLSPFLGNNFIIDSERVGIIDFNGGLTMGYQWITSDTDIYYDVELGILFGGEFTGNGIRPYIGAAVSLFSIGYLF</sequence>
<keyword evidence="3" id="KW-1185">Reference proteome</keyword>
<dbReference type="KEGG" id="ise:JBKA6_0124"/>
<keyword evidence="1" id="KW-0732">Signal</keyword>
<proteinExistence type="predicted"/>
<reference evidence="2 3" key="1">
    <citation type="submission" date="2014-03" db="EMBL/GenBank/DDBJ databases">
        <title>complete genome sequence of Flavobacteriaceae bacterium JBKA-6.</title>
        <authorList>
            <person name="Takano T."/>
            <person name="Nakamura Y."/>
            <person name="Takuma S."/>
            <person name="Yasuike M."/>
            <person name="Matsuyama T."/>
            <person name="Sakai T."/>
            <person name="Fujiwara A."/>
            <person name="Kimoto K."/>
            <person name="Fukuda Y."/>
            <person name="Kondo H."/>
            <person name="Hirono I."/>
            <person name="Nakayasu C."/>
        </authorList>
    </citation>
    <scope>NUCLEOTIDE SEQUENCE [LARGE SCALE GENOMIC DNA]</scope>
    <source>
        <strain evidence="2 3">JBKA-6</strain>
    </source>
</reference>
<feature type="chain" id="PRO_5013062949" description="Secreted protein" evidence="1">
    <location>
        <begin position="21"/>
        <end position="205"/>
    </location>
</feature>
<gene>
    <name evidence="2" type="ORF">JBKA6_0124</name>
</gene>
<dbReference type="AlphaFoldDB" id="A0A1J1DW97"/>
<evidence type="ECO:0000256" key="1">
    <source>
        <dbReference type="SAM" id="SignalP"/>
    </source>
</evidence>
<feature type="signal peptide" evidence="1">
    <location>
        <begin position="1"/>
        <end position="20"/>
    </location>
</feature>